<name>A0ABD3KMR2_EUCGL</name>
<dbReference type="Pfam" id="PF03473">
    <property type="entry name" value="MOSC"/>
    <property type="match status" value="1"/>
</dbReference>
<dbReference type="SUPFAM" id="SSF50800">
    <property type="entry name" value="PK beta-barrel domain-like"/>
    <property type="match status" value="1"/>
</dbReference>
<feature type="domain" description="MOSC" evidence="1">
    <location>
        <begin position="53"/>
        <end position="213"/>
    </location>
</feature>
<accession>A0ABD3KMR2</accession>
<dbReference type="InterPro" id="IPR011037">
    <property type="entry name" value="Pyrv_Knase-like_insert_dom_sf"/>
</dbReference>
<dbReference type="PANTHER" id="PTHR14237">
    <property type="entry name" value="MOLYBDOPTERIN COFACTOR SULFURASE MOSC"/>
    <property type="match status" value="1"/>
</dbReference>
<evidence type="ECO:0000259" key="1">
    <source>
        <dbReference type="PROSITE" id="PS51340"/>
    </source>
</evidence>
<dbReference type="PROSITE" id="PS51340">
    <property type="entry name" value="MOSC"/>
    <property type="match status" value="1"/>
</dbReference>
<dbReference type="AlphaFoldDB" id="A0ABD3KMR2"/>
<dbReference type="Pfam" id="PF03476">
    <property type="entry name" value="MOSC_N"/>
    <property type="match status" value="1"/>
</dbReference>
<dbReference type="PANTHER" id="PTHR14237:SF19">
    <property type="entry name" value="MITOCHONDRIAL AMIDOXIME REDUCING COMPONENT 1"/>
    <property type="match status" value="1"/>
</dbReference>
<comment type="caution">
    <text evidence="2">The sequence shown here is derived from an EMBL/GenBank/DDBJ whole genome shotgun (WGS) entry which is preliminary data.</text>
</comment>
<organism evidence="2 3">
    <name type="scientific">Eucalyptus globulus</name>
    <name type="common">Tasmanian blue gum</name>
    <dbReference type="NCBI Taxonomy" id="34317"/>
    <lineage>
        <taxon>Eukaryota</taxon>
        <taxon>Viridiplantae</taxon>
        <taxon>Streptophyta</taxon>
        <taxon>Embryophyta</taxon>
        <taxon>Tracheophyta</taxon>
        <taxon>Spermatophyta</taxon>
        <taxon>Magnoliopsida</taxon>
        <taxon>eudicotyledons</taxon>
        <taxon>Gunneridae</taxon>
        <taxon>Pentapetalae</taxon>
        <taxon>rosids</taxon>
        <taxon>malvids</taxon>
        <taxon>Myrtales</taxon>
        <taxon>Myrtaceae</taxon>
        <taxon>Myrtoideae</taxon>
        <taxon>Eucalypteae</taxon>
        <taxon>Eucalyptus</taxon>
    </lineage>
</organism>
<keyword evidence="3" id="KW-1185">Reference proteome</keyword>
<evidence type="ECO:0000313" key="3">
    <source>
        <dbReference type="Proteomes" id="UP001634007"/>
    </source>
</evidence>
<dbReference type="EMBL" id="JBJKBG010000005">
    <property type="protein sequence ID" value="KAL3741139.1"/>
    <property type="molecule type" value="Genomic_DNA"/>
</dbReference>
<evidence type="ECO:0000313" key="2">
    <source>
        <dbReference type="EMBL" id="KAL3741139.1"/>
    </source>
</evidence>
<sequence>MVLKAPGMNELKISLSNPRDVTDGISVWEWSGSAWDEGQEAANWFSNYLGKPGRLVRFNAASETRPVDPQYANGHKVMFSDGYPFLLLSQGSMDALNNLLKEPVPVNRFRTNILVDGCEPFSEDLWTEIEINKFAFQGVKLCSRCKVPTIDQETAVAKPDINETLKTFRSDKVLRPTGKVQGKVFMGQNMVLKNFLKDGKGKVIKVGDPVNVVKMVSSAAEAPV</sequence>
<protein>
    <recommendedName>
        <fullName evidence="1">MOSC domain-containing protein</fullName>
    </recommendedName>
</protein>
<dbReference type="InterPro" id="IPR005303">
    <property type="entry name" value="MOCOS_middle"/>
</dbReference>
<reference evidence="2 3" key="1">
    <citation type="submission" date="2024-11" db="EMBL/GenBank/DDBJ databases">
        <title>Chromosome-level genome assembly of Eucalyptus globulus Labill. provides insights into its genome evolution.</title>
        <authorList>
            <person name="Li X."/>
        </authorList>
    </citation>
    <scope>NUCLEOTIDE SEQUENCE [LARGE SCALE GENOMIC DNA]</scope>
    <source>
        <strain evidence="2">CL2024</strain>
        <tissue evidence="2">Fresh tender leaves</tissue>
    </source>
</reference>
<dbReference type="SUPFAM" id="SSF141673">
    <property type="entry name" value="MOSC N-terminal domain-like"/>
    <property type="match status" value="1"/>
</dbReference>
<gene>
    <name evidence="2" type="ORF">ACJRO7_022279</name>
</gene>
<dbReference type="InterPro" id="IPR005302">
    <property type="entry name" value="MoCF_Sase_C"/>
</dbReference>
<dbReference type="GO" id="GO:0032787">
    <property type="term" value="P:monocarboxylic acid metabolic process"/>
    <property type="evidence" value="ECO:0007669"/>
    <property type="project" value="UniProtKB-ARBA"/>
</dbReference>
<dbReference type="Proteomes" id="UP001634007">
    <property type="component" value="Unassembled WGS sequence"/>
</dbReference>
<proteinExistence type="predicted"/>